<comment type="catalytic activity">
    <reaction evidence="18 19">
        <text>UDP-N-acetyl-alpha-D-muramate + NADP(+) = UDP-N-acetyl-3-O-(1-carboxyvinyl)-alpha-D-glucosamine + NADPH + H(+)</text>
        <dbReference type="Rhea" id="RHEA:12248"/>
        <dbReference type="ChEBI" id="CHEBI:15378"/>
        <dbReference type="ChEBI" id="CHEBI:57783"/>
        <dbReference type="ChEBI" id="CHEBI:58349"/>
        <dbReference type="ChEBI" id="CHEBI:68483"/>
        <dbReference type="ChEBI" id="CHEBI:70757"/>
        <dbReference type="EC" id="1.3.1.98"/>
    </reaction>
</comment>
<dbReference type="SUPFAM" id="SSF56176">
    <property type="entry name" value="FAD-binding/transporter-associated domain-like"/>
    <property type="match status" value="1"/>
</dbReference>
<keyword evidence="12 19" id="KW-0133">Cell shape</keyword>
<evidence type="ECO:0000256" key="11">
    <source>
        <dbReference type="ARBA" id="ARBA00022857"/>
    </source>
</evidence>
<dbReference type="EC" id="1.3.1.98" evidence="5 19"/>
<dbReference type="Gene3D" id="3.30.465.10">
    <property type="match status" value="1"/>
</dbReference>
<evidence type="ECO:0000256" key="1">
    <source>
        <dbReference type="ARBA" id="ARBA00001974"/>
    </source>
</evidence>
<keyword evidence="10 19" id="KW-0274">FAD</keyword>
<evidence type="ECO:0000313" key="22">
    <source>
        <dbReference type="Proteomes" id="UP001242368"/>
    </source>
</evidence>
<evidence type="ECO:0000256" key="16">
    <source>
        <dbReference type="ARBA" id="ARBA00023316"/>
    </source>
</evidence>
<dbReference type="InterPro" id="IPR011601">
    <property type="entry name" value="MurB_C"/>
</dbReference>
<evidence type="ECO:0000259" key="20">
    <source>
        <dbReference type="PROSITE" id="PS51387"/>
    </source>
</evidence>
<dbReference type="Pfam" id="PF01565">
    <property type="entry name" value="FAD_binding_4"/>
    <property type="match status" value="1"/>
</dbReference>
<dbReference type="InterPro" id="IPR036635">
    <property type="entry name" value="MurB_C_sf"/>
</dbReference>
<dbReference type="HAMAP" id="MF_00037">
    <property type="entry name" value="MurB"/>
    <property type="match status" value="1"/>
</dbReference>
<keyword evidence="7 19" id="KW-0963">Cytoplasm</keyword>
<dbReference type="GO" id="GO:0008762">
    <property type="term" value="F:UDP-N-acetylmuramate dehydrogenase activity"/>
    <property type="evidence" value="ECO:0007669"/>
    <property type="project" value="UniProtKB-EC"/>
</dbReference>
<evidence type="ECO:0000256" key="14">
    <source>
        <dbReference type="ARBA" id="ARBA00023002"/>
    </source>
</evidence>
<evidence type="ECO:0000256" key="17">
    <source>
        <dbReference type="ARBA" id="ARBA00031026"/>
    </source>
</evidence>
<dbReference type="PANTHER" id="PTHR21071">
    <property type="entry name" value="UDP-N-ACETYLENOLPYRUVOYLGLUCOSAMINE REDUCTASE"/>
    <property type="match status" value="1"/>
</dbReference>
<organism evidence="21 22">
    <name type="scientific">Paenimyroides ceti</name>
    <dbReference type="NCBI Taxonomy" id="395087"/>
    <lineage>
        <taxon>Bacteria</taxon>
        <taxon>Pseudomonadati</taxon>
        <taxon>Bacteroidota</taxon>
        <taxon>Flavobacteriia</taxon>
        <taxon>Flavobacteriales</taxon>
        <taxon>Flavobacteriaceae</taxon>
        <taxon>Paenimyroides</taxon>
    </lineage>
</organism>
<evidence type="ECO:0000256" key="2">
    <source>
        <dbReference type="ARBA" id="ARBA00003921"/>
    </source>
</evidence>
<dbReference type="Pfam" id="PF02873">
    <property type="entry name" value="MurB_C"/>
    <property type="match status" value="1"/>
</dbReference>
<dbReference type="SUPFAM" id="SSF56194">
    <property type="entry name" value="Uridine diphospho-N-Acetylenolpyruvylglucosamine reductase, MurB, C-terminal domain"/>
    <property type="match status" value="1"/>
</dbReference>
<evidence type="ECO:0000256" key="18">
    <source>
        <dbReference type="ARBA" id="ARBA00048914"/>
    </source>
</evidence>
<evidence type="ECO:0000256" key="12">
    <source>
        <dbReference type="ARBA" id="ARBA00022960"/>
    </source>
</evidence>
<dbReference type="NCBIfam" id="NF010478">
    <property type="entry name" value="PRK13903.1"/>
    <property type="match status" value="1"/>
</dbReference>
<dbReference type="Gene3D" id="3.90.78.10">
    <property type="entry name" value="UDP-N-acetylenolpyruvoylglucosamine reductase, C-terminal domain"/>
    <property type="match status" value="1"/>
</dbReference>
<keyword evidence="11 19" id="KW-0521">NADP</keyword>
<comment type="similarity">
    <text evidence="19">Belongs to the MurB family.</text>
</comment>
<comment type="function">
    <text evidence="2 19">Cell wall formation.</text>
</comment>
<evidence type="ECO:0000256" key="13">
    <source>
        <dbReference type="ARBA" id="ARBA00022984"/>
    </source>
</evidence>
<evidence type="ECO:0000256" key="9">
    <source>
        <dbReference type="ARBA" id="ARBA00022630"/>
    </source>
</evidence>
<dbReference type="InterPro" id="IPR016167">
    <property type="entry name" value="FAD-bd_PCMH_sub1"/>
</dbReference>
<evidence type="ECO:0000256" key="6">
    <source>
        <dbReference type="ARBA" id="ARBA00015188"/>
    </source>
</evidence>
<name>A0ABT8CTW1_9FLAO</name>
<evidence type="ECO:0000256" key="15">
    <source>
        <dbReference type="ARBA" id="ARBA00023306"/>
    </source>
</evidence>
<evidence type="ECO:0000313" key="21">
    <source>
        <dbReference type="EMBL" id="MDN3707685.1"/>
    </source>
</evidence>
<comment type="cofactor">
    <cofactor evidence="1 19">
        <name>FAD</name>
        <dbReference type="ChEBI" id="CHEBI:57692"/>
    </cofactor>
</comment>
<protein>
    <recommendedName>
        <fullName evidence="6 19">UDP-N-acetylenolpyruvoylglucosamine reductase</fullName>
        <ecNumber evidence="5 19">1.3.1.98</ecNumber>
    </recommendedName>
    <alternativeName>
        <fullName evidence="17 19">UDP-N-acetylmuramate dehydrogenase</fullName>
    </alternativeName>
</protein>
<evidence type="ECO:0000256" key="4">
    <source>
        <dbReference type="ARBA" id="ARBA00004752"/>
    </source>
</evidence>
<evidence type="ECO:0000256" key="7">
    <source>
        <dbReference type="ARBA" id="ARBA00022490"/>
    </source>
</evidence>
<dbReference type="PROSITE" id="PS51387">
    <property type="entry name" value="FAD_PCMH"/>
    <property type="match status" value="1"/>
</dbReference>
<sequence>MTLIPNYSLKNYNTFGIDTKAKWFASVTDTTVLKNLIETYKDKENLFFLGGGSNLLFTKDFFDALVIKVDLKGIEIKDETEDHVIIEVQSGEILHELVLWSIAHGYGGLENLSLIYGNVGTAPMQNVGAYGVEIKDIFISCTTLNIETLETEQFSNAECKFGYRESIFKNEAKNKHVILSVRFRLTKKNHILKTAYGDIQNELTKRNITVPTIKDISDAVIAIRSSKLPNPAEIGNSGSFFKNPIISKTAFDEFILRFPEAPYYSVSENEVKIPAGWLIEKAGYKGFRRGDAGVHQRQALVLVNYGNATGNELITLAYEIQSKVKEVFGIEISPEVNII</sequence>
<dbReference type="InterPro" id="IPR003170">
    <property type="entry name" value="MurB"/>
</dbReference>
<keyword evidence="13 19" id="KW-0573">Peptidoglycan synthesis</keyword>
<keyword evidence="14 19" id="KW-0560">Oxidoreductase</keyword>
<dbReference type="InterPro" id="IPR016166">
    <property type="entry name" value="FAD-bd_PCMH"/>
</dbReference>
<dbReference type="Gene3D" id="3.30.43.10">
    <property type="entry name" value="Uridine Diphospho-n-acetylenolpyruvylglucosamine Reductase, domain 2"/>
    <property type="match status" value="1"/>
</dbReference>
<proteinExistence type="inferred from homology"/>
<reference evidence="22" key="1">
    <citation type="journal article" date="2019" name="Int. J. Syst. Evol. Microbiol.">
        <title>The Global Catalogue of Microorganisms (GCM) 10K type strain sequencing project: providing services to taxonomists for standard genome sequencing and annotation.</title>
        <authorList>
            <consortium name="The Broad Institute Genomics Platform"/>
            <consortium name="The Broad Institute Genome Sequencing Center for Infectious Disease"/>
            <person name="Wu L."/>
            <person name="Ma J."/>
        </authorList>
    </citation>
    <scope>NUCLEOTIDE SEQUENCE [LARGE SCALE GENOMIC DNA]</scope>
    <source>
        <strain evidence="22">CECT 7184</strain>
    </source>
</reference>
<dbReference type="InterPro" id="IPR016169">
    <property type="entry name" value="FAD-bd_PCMH_sub2"/>
</dbReference>
<feature type="active site" description="Proton donor" evidence="19">
    <location>
        <position position="239"/>
    </location>
</feature>
<comment type="caution">
    <text evidence="21">The sequence shown here is derived from an EMBL/GenBank/DDBJ whole genome shotgun (WGS) entry which is preliminary data.</text>
</comment>
<dbReference type="InterPro" id="IPR036318">
    <property type="entry name" value="FAD-bd_PCMH-like_sf"/>
</dbReference>
<evidence type="ECO:0000256" key="19">
    <source>
        <dbReference type="HAMAP-Rule" id="MF_00037"/>
    </source>
</evidence>
<gene>
    <name evidence="19 21" type="primary">murB</name>
    <name evidence="21" type="ORF">QW060_11180</name>
</gene>
<accession>A0ABT8CTW1</accession>
<keyword evidence="22" id="KW-1185">Reference proteome</keyword>
<dbReference type="NCBIfam" id="NF000755">
    <property type="entry name" value="PRK00046.1"/>
    <property type="match status" value="1"/>
</dbReference>
<evidence type="ECO:0000256" key="10">
    <source>
        <dbReference type="ARBA" id="ARBA00022827"/>
    </source>
</evidence>
<keyword evidence="16 19" id="KW-0961">Cell wall biogenesis/degradation</keyword>
<evidence type="ECO:0000256" key="8">
    <source>
        <dbReference type="ARBA" id="ARBA00022618"/>
    </source>
</evidence>
<feature type="active site" evidence="19">
    <location>
        <position position="164"/>
    </location>
</feature>
<dbReference type="RefSeq" id="WP_290363649.1">
    <property type="nucleotide sequence ID" value="NZ_JAUFQU010000001.1"/>
</dbReference>
<keyword evidence="15 19" id="KW-0131">Cell cycle</keyword>
<dbReference type="PANTHER" id="PTHR21071:SF4">
    <property type="entry name" value="UDP-N-ACETYLENOLPYRUVOYLGLUCOSAMINE REDUCTASE"/>
    <property type="match status" value="1"/>
</dbReference>
<feature type="active site" evidence="19">
    <location>
        <position position="335"/>
    </location>
</feature>
<dbReference type="NCBIfam" id="TIGR00179">
    <property type="entry name" value="murB"/>
    <property type="match status" value="1"/>
</dbReference>
<comment type="pathway">
    <text evidence="4 19">Cell wall biogenesis; peptidoglycan biosynthesis.</text>
</comment>
<keyword evidence="9 19" id="KW-0285">Flavoprotein</keyword>
<dbReference type="EMBL" id="JAUFQU010000001">
    <property type="protein sequence ID" value="MDN3707685.1"/>
    <property type="molecule type" value="Genomic_DNA"/>
</dbReference>
<evidence type="ECO:0000256" key="5">
    <source>
        <dbReference type="ARBA" id="ARBA00012518"/>
    </source>
</evidence>
<evidence type="ECO:0000256" key="3">
    <source>
        <dbReference type="ARBA" id="ARBA00004496"/>
    </source>
</evidence>
<feature type="domain" description="FAD-binding PCMH-type" evidence="20">
    <location>
        <begin position="16"/>
        <end position="188"/>
    </location>
</feature>
<comment type="subcellular location">
    <subcellularLocation>
        <location evidence="3 19">Cytoplasm</location>
    </subcellularLocation>
</comment>
<dbReference type="Proteomes" id="UP001242368">
    <property type="component" value="Unassembled WGS sequence"/>
</dbReference>
<keyword evidence="8 19" id="KW-0132">Cell division</keyword>
<dbReference type="InterPro" id="IPR006094">
    <property type="entry name" value="Oxid_FAD_bind_N"/>
</dbReference>